<protein>
    <submittedName>
        <fullName evidence="3">Response regulator</fullName>
    </submittedName>
</protein>
<dbReference type="SUPFAM" id="SSF52172">
    <property type="entry name" value="CheY-like"/>
    <property type="match status" value="1"/>
</dbReference>
<dbReference type="InterPro" id="IPR011006">
    <property type="entry name" value="CheY-like_superfamily"/>
</dbReference>
<evidence type="ECO:0000313" key="3">
    <source>
        <dbReference type="EMBL" id="HER39737.1"/>
    </source>
</evidence>
<feature type="domain" description="Response regulatory" evidence="2">
    <location>
        <begin position="10"/>
        <end position="134"/>
    </location>
</feature>
<dbReference type="Gene3D" id="3.40.50.2300">
    <property type="match status" value="1"/>
</dbReference>
<accession>A0A7C2MFG8</accession>
<name>A0A7C2MFG8_9FLAO</name>
<dbReference type="InterPro" id="IPR052893">
    <property type="entry name" value="TCS_response_regulator"/>
</dbReference>
<dbReference type="EMBL" id="DSEE01000056">
    <property type="protein sequence ID" value="HER39737.1"/>
    <property type="molecule type" value="Genomic_DNA"/>
</dbReference>
<gene>
    <name evidence="3" type="ORF">ENO10_00780</name>
</gene>
<dbReference type="InterPro" id="IPR001789">
    <property type="entry name" value="Sig_transdc_resp-reg_receiver"/>
</dbReference>
<proteinExistence type="predicted"/>
<keyword evidence="1" id="KW-0597">Phosphoprotein</keyword>
<dbReference type="CDD" id="cd17557">
    <property type="entry name" value="REC_Rcp-like"/>
    <property type="match status" value="1"/>
</dbReference>
<evidence type="ECO:0000256" key="1">
    <source>
        <dbReference type="PROSITE-ProRule" id="PRU00169"/>
    </source>
</evidence>
<dbReference type="Proteomes" id="UP000885753">
    <property type="component" value="Unassembled WGS sequence"/>
</dbReference>
<organism evidence="3">
    <name type="scientific">Salinimicrobium catena</name>
    <dbReference type="NCBI Taxonomy" id="390640"/>
    <lineage>
        <taxon>Bacteria</taxon>
        <taxon>Pseudomonadati</taxon>
        <taxon>Bacteroidota</taxon>
        <taxon>Flavobacteriia</taxon>
        <taxon>Flavobacteriales</taxon>
        <taxon>Flavobacteriaceae</taxon>
        <taxon>Salinimicrobium</taxon>
    </lineage>
</organism>
<evidence type="ECO:0000259" key="2">
    <source>
        <dbReference type="PROSITE" id="PS50110"/>
    </source>
</evidence>
<dbReference type="SMART" id="SM00448">
    <property type="entry name" value="REC"/>
    <property type="match status" value="1"/>
</dbReference>
<dbReference type="GO" id="GO:0000160">
    <property type="term" value="P:phosphorelay signal transduction system"/>
    <property type="evidence" value="ECO:0007669"/>
    <property type="project" value="InterPro"/>
</dbReference>
<dbReference type="PROSITE" id="PS50110">
    <property type="entry name" value="RESPONSE_REGULATORY"/>
    <property type="match status" value="1"/>
</dbReference>
<dbReference type="AlphaFoldDB" id="A0A7C2MFG8"/>
<reference evidence="3" key="1">
    <citation type="journal article" date="2020" name="mSystems">
        <title>Genome- and Community-Level Interaction Insights into Carbon Utilization and Element Cycling Functions of Hydrothermarchaeota in Hydrothermal Sediment.</title>
        <authorList>
            <person name="Zhou Z."/>
            <person name="Liu Y."/>
            <person name="Xu W."/>
            <person name="Pan J."/>
            <person name="Luo Z.H."/>
            <person name="Li M."/>
        </authorList>
    </citation>
    <scope>NUCLEOTIDE SEQUENCE [LARGE SCALE GENOMIC DNA]</scope>
    <source>
        <strain evidence="3">SpSt-1235</strain>
    </source>
</reference>
<feature type="modified residue" description="4-aspartylphosphate" evidence="1">
    <location>
        <position position="67"/>
    </location>
</feature>
<comment type="caution">
    <text evidence="3">The sequence shown here is derived from an EMBL/GenBank/DDBJ whole genome shotgun (WGS) entry which is preliminary data.</text>
</comment>
<dbReference type="Pfam" id="PF00072">
    <property type="entry name" value="Response_reg"/>
    <property type="match status" value="1"/>
</dbReference>
<dbReference type="PANTHER" id="PTHR44520">
    <property type="entry name" value="RESPONSE REGULATOR RCP1-RELATED"/>
    <property type="match status" value="1"/>
</dbReference>
<sequence>MELQVNQEVDVLLIEDDPNDAEMIIRTLRKNGLDTNLRHVEDGARALQVLDELKQNGKNQPRLILLDLSMPKINGSEVLEVLKNDEVTRGIPVVVLTSSMEEKDLKRCYALGVNSYIVKPVDYAEFSKTIKNVGRYWLRFNLIPD</sequence>